<evidence type="ECO:0000259" key="8">
    <source>
        <dbReference type="SMART" id="SM01005"/>
    </source>
</evidence>
<dbReference type="EC" id="5.1.1.1" evidence="5"/>
<dbReference type="Gene3D" id="2.40.37.10">
    <property type="entry name" value="Lyase, Ornithine Decarboxylase, Chain A, domain 1"/>
    <property type="match status" value="1"/>
</dbReference>
<evidence type="ECO:0000256" key="4">
    <source>
        <dbReference type="ARBA" id="ARBA00023235"/>
    </source>
</evidence>
<comment type="catalytic activity">
    <reaction evidence="1 5">
        <text>L-alanine = D-alanine</text>
        <dbReference type="Rhea" id="RHEA:20249"/>
        <dbReference type="ChEBI" id="CHEBI:57416"/>
        <dbReference type="ChEBI" id="CHEBI:57972"/>
        <dbReference type="EC" id="5.1.1.1"/>
    </reaction>
</comment>
<dbReference type="GO" id="GO:0008784">
    <property type="term" value="F:alanine racemase activity"/>
    <property type="evidence" value="ECO:0007669"/>
    <property type="project" value="UniProtKB-UniRule"/>
</dbReference>
<dbReference type="PANTHER" id="PTHR30511:SF0">
    <property type="entry name" value="ALANINE RACEMASE, CATABOLIC-RELATED"/>
    <property type="match status" value="1"/>
</dbReference>
<feature type="active site" description="Proton acceptor; specific for L-alanine" evidence="5">
    <location>
        <position position="267"/>
    </location>
</feature>
<keyword evidence="3 5" id="KW-0663">Pyridoxal phosphate</keyword>
<evidence type="ECO:0000313" key="10">
    <source>
        <dbReference type="Proteomes" id="UP000076490"/>
    </source>
</evidence>
<dbReference type="GO" id="GO:0005829">
    <property type="term" value="C:cytosol"/>
    <property type="evidence" value="ECO:0007669"/>
    <property type="project" value="TreeGrafter"/>
</dbReference>
<protein>
    <recommendedName>
        <fullName evidence="5">Alanine racemase</fullName>
        <ecNumber evidence="5">5.1.1.1</ecNumber>
    </recommendedName>
</protein>
<dbReference type="InterPro" id="IPR029066">
    <property type="entry name" value="PLP-binding_barrel"/>
</dbReference>
<dbReference type="GO" id="GO:0030170">
    <property type="term" value="F:pyridoxal phosphate binding"/>
    <property type="evidence" value="ECO:0007669"/>
    <property type="project" value="UniProtKB-UniRule"/>
</dbReference>
<comment type="cofactor">
    <cofactor evidence="2 5 6">
        <name>pyridoxal 5'-phosphate</name>
        <dbReference type="ChEBI" id="CHEBI:597326"/>
    </cofactor>
</comment>
<dbReference type="SMART" id="SM01005">
    <property type="entry name" value="Ala_racemase_C"/>
    <property type="match status" value="1"/>
</dbReference>
<dbReference type="NCBIfam" id="TIGR00492">
    <property type="entry name" value="alr"/>
    <property type="match status" value="1"/>
</dbReference>
<dbReference type="CDD" id="cd00430">
    <property type="entry name" value="PLPDE_III_AR"/>
    <property type="match status" value="1"/>
</dbReference>
<sequence>MEQMNWGRPTVLAVDLEAIRENVRNTARIAGPDTGVIAVVKADGYGHGAVRIAEAALEAGALMLAVATPEEAVELREAGLEADILLLGASPVPFARVAAEKDIIITADSPAWMEEVAADAPDFRRPLRVHLKVDTGMGRLGVRSGEDLLRMHKTARAGKILVDGIFTHFATADEPDNEVWRKQASGFREAVSMLPERPRLVHASNSAAAFMHPECKFDAVRLGISMYGIAPSGFVGDRLPFPLSPALTLSTELVHVKRISRGDTVSYGATYRASGDEWIGTLPIGYADGLLRGLGGQDVLIGGRRCPVVGRICMDQCMVRLPREMAPGEPVVLLGSQGGEEIRPDEWAERLGTIPYEVVVTLSKRIPRVYLNELGEY</sequence>
<dbReference type="AlphaFoldDB" id="A0A165GT86"/>
<dbReference type="Pfam" id="PF01168">
    <property type="entry name" value="Ala_racemase_N"/>
    <property type="match status" value="1"/>
</dbReference>
<dbReference type="PROSITE" id="PS00395">
    <property type="entry name" value="ALANINE_RACEMASE"/>
    <property type="match status" value="1"/>
</dbReference>
<dbReference type="PANTHER" id="PTHR30511">
    <property type="entry name" value="ALANINE RACEMASE"/>
    <property type="match status" value="1"/>
</dbReference>
<dbReference type="InterPro" id="IPR020622">
    <property type="entry name" value="Ala_racemase_pyridoxalP-BS"/>
</dbReference>
<dbReference type="FunFam" id="2.40.37.10:FF:000006">
    <property type="entry name" value="Alanine racemase"/>
    <property type="match status" value="1"/>
</dbReference>
<feature type="domain" description="Alanine racemase C-terminal" evidence="8">
    <location>
        <begin position="246"/>
        <end position="371"/>
    </location>
</feature>
<evidence type="ECO:0000256" key="2">
    <source>
        <dbReference type="ARBA" id="ARBA00001933"/>
    </source>
</evidence>
<feature type="binding site" evidence="5 7">
    <location>
        <position position="139"/>
    </location>
    <ligand>
        <name>substrate</name>
    </ligand>
</feature>
<comment type="function">
    <text evidence="5">Catalyzes the interconversion of L-alanine and D-alanine. May also act on other amino acids.</text>
</comment>
<dbReference type="InterPro" id="IPR009006">
    <property type="entry name" value="Ala_racemase/Decarboxylase_C"/>
</dbReference>
<evidence type="ECO:0000256" key="3">
    <source>
        <dbReference type="ARBA" id="ARBA00022898"/>
    </source>
</evidence>
<dbReference type="RefSeq" id="WP_063182968.1">
    <property type="nucleotide sequence ID" value="NZ_LQNT01000011.1"/>
</dbReference>
<keyword evidence="4 5" id="KW-0413">Isomerase</keyword>
<dbReference type="GO" id="GO:0030632">
    <property type="term" value="P:D-alanine biosynthetic process"/>
    <property type="evidence" value="ECO:0007669"/>
    <property type="project" value="UniProtKB-UniRule"/>
</dbReference>
<dbReference type="SUPFAM" id="SSF50621">
    <property type="entry name" value="Alanine racemase C-terminal domain-like"/>
    <property type="match status" value="1"/>
</dbReference>
<organism evidence="9 10">
    <name type="scientific">Bhargavaea cecembensis</name>
    <dbReference type="NCBI Taxonomy" id="394098"/>
    <lineage>
        <taxon>Bacteria</taxon>
        <taxon>Bacillati</taxon>
        <taxon>Bacillota</taxon>
        <taxon>Bacilli</taxon>
        <taxon>Bacillales</taxon>
        <taxon>Caryophanaceae</taxon>
        <taxon>Bhargavaea</taxon>
    </lineage>
</organism>
<comment type="similarity">
    <text evidence="5">Belongs to the alanine racemase family.</text>
</comment>
<evidence type="ECO:0000256" key="5">
    <source>
        <dbReference type="HAMAP-Rule" id="MF_01201"/>
    </source>
</evidence>
<dbReference type="FunFam" id="3.20.20.10:FF:000002">
    <property type="entry name" value="Alanine racemase"/>
    <property type="match status" value="1"/>
</dbReference>
<comment type="pathway">
    <text evidence="5">Amino-acid biosynthesis; D-alanine biosynthesis; D-alanine from L-alanine: step 1/1.</text>
</comment>
<dbReference type="InterPro" id="IPR000821">
    <property type="entry name" value="Ala_racemase"/>
</dbReference>
<name>A0A165GT86_9BACL</name>
<dbReference type="InterPro" id="IPR011079">
    <property type="entry name" value="Ala_racemase_C"/>
</dbReference>
<evidence type="ECO:0000313" key="9">
    <source>
        <dbReference type="EMBL" id="KZE37584.1"/>
    </source>
</evidence>
<dbReference type="GO" id="GO:0009252">
    <property type="term" value="P:peptidoglycan biosynthetic process"/>
    <property type="evidence" value="ECO:0007669"/>
    <property type="project" value="TreeGrafter"/>
</dbReference>
<feature type="modified residue" description="N6-(pyridoxal phosphate)lysine" evidence="5 6">
    <location>
        <position position="41"/>
    </location>
</feature>
<evidence type="ECO:0000256" key="7">
    <source>
        <dbReference type="PIRSR" id="PIRSR600821-52"/>
    </source>
</evidence>
<dbReference type="OrthoDB" id="9813814at2"/>
<dbReference type="InterPro" id="IPR001608">
    <property type="entry name" value="Ala_racemase_N"/>
</dbReference>
<evidence type="ECO:0000256" key="6">
    <source>
        <dbReference type="PIRSR" id="PIRSR600821-50"/>
    </source>
</evidence>
<dbReference type="SUPFAM" id="SSF51419">
    <property type="entry name" value="PLP-binding barrel"/>
    <property type="match status" value="1"/>
</dbReference>
<gene>
    <name evidence="9" type="ORF">AV656_10310</name>
</gene>
<reference evidence="9 10" key="1">
    <citation type="submission" date="2016-01" db="EMBL/GenBank/DDBJ databases">
        <title>Whole genome sequencing of Bhargavaea cecembensis T14.</title>
        <authorList>
            <person name="Hong K.W."/>
        </authorList>
    </citation>
    <scope>NUCLEOTIDE SEQUENCE [LARGE SCALE GENOMIC DNA]</scope>
    <source>
        <strain evidence="9 10">T14</strain>
    </source>
</reference>
<evidence type="ECO:0000256" key="1">
    <source>
        <dbReference type="ARBA" id="ARBA00000316"/>
    </source>
</evidence>
<dbReference type="UniPathway" id="UPA00042">
    <property type="reaction ID" value="UER00497"/>
</dbReference>
<feature type="binding site" evidence="5 7">
    <location>
        <position position="314"/>
    </location>
    <ligand>
        <name>substrate</name>
    </ligand>
</feature>
<dbReference type="EMBL" id="LQNT01000011">
    <property type="protein sequence ID" value="KZE37584.1"/>
    <property type="molecule type" value="Genomic_DNA"/>
</dbReference>
<feature type="active site" description="Proton acceptor; specific for D-alanine" evidence="5">
    <location>
        <position position="41"/>
    </location>
</feature>
<dbReference type="HAMAP" id="MF_01201">
    <property type="entry name" value="Ala_racemase"/>
    <property type="match status" value="1"/>
</dbReference>
<dbReference type="PRINTS" id="PR00992">
    <property type="entry name" value="ALARACEMASE"/>
</dbReference>
<dbReference type="Proteomes" id="UP000076490">
    <property type="component" value="Unassembled WGS sequence"/>
</dbReference>
<dbReference type="Gene3D" id="3.20.20.10">
    <property type="entry name" value="Alanine racemase"/>
    <property type="match status" value="1"/>
</dbReference>
<dbReference type="Pfam" id="PF00842">
    <property type="entry name" value="Ala_racemase_C"/>
    <property type="match status" value="1"/>
</dbReference>
<comment type="caution">
    <text evidence="9">The sequence shown here is derived from an EMBL/GenBank/DDBJ whole genome shotgun (WGS) entry which is preliminary data.</text>
</comment>
<accession>A0A165GT86</accession>
<proteinExistence type="inferred from homology"/>